<keyword evidence="1" id="KW-0695">RNA-directed DNA polymerase</keyword>
<dbReference type="Proteomes" id="UP000762676">
    <property type="component" value="Unassembled WGS sequence"/>
</dbReference>
<protein>
    <submittedName>
        <fullName evidence="1">RNA-directed DNA polymerase from mobile element jockey-like</fullName>
    </submittedName>
</protein>
<dbReference type="GO" id="GO:0003964">
    <property type="term" value="F:RNA-directed DNA polymerase activity"/>
    <property type="evidence" value="ECO:0007669"/>
    <property type="project" value="UniProtKB-KW"/>
</dbReference>
<keyword evidence="1" id="KW-0808">Transferase</keyword>
<keyword evidence="2" id="KW-1185">Reference proteome</keyword>
<dbReference type="AlphaFoldDB" id="A0AAV4FKC2"/>
<name>A0AAV4FKC2_9GAST</name>
<dbReference type="EMBL" id="BMAT01004406">
    <property type="protein sequence ID" value="GFR72816.1"/>
    <property type="molecule type" value="Genomic_DNA"/>
</dbReference>
<keyword evidence="1" id="KW-0548">Nucleotidyltransferase</keyword>
<proteinExistence type="predicted"/>
<reference evidence="1 2" key="1">
    <citation type="journal article" date="2021" name="Elife">
        <title>Chloroplast acquisition without the gene transfer in kleptoplastic sea slugs, Plakobranchus ocellatus.</title>
        <authorList>
            <person name="Maeda T."/>
            <person name="Takahashi S."/>
            <person name="Yoshida T."/>
            <person name="Shimamura S."/>
            <person name="Takaki Y."/>
            <person name="Nagai Y."/>
            <person name="Toyoda A."/>
            <person name="Suzuki Y."/>
            <person name="Arimoto A."/>
            <person name="Ishii H."/>
            <person name="Satoh N."/>
            <person name="Nishiyama T."/>
            <person name="Hasebe M."/>
            <person name="Maruyama T."/>
            <person name="Minagawa J."/>
            <person name="Obokata J."/>
            <person name="Shigenobu S."/>
        </authorList>
    </citation>
    <scope>NUCLEOTIDE SEQUENCE [LARGE SCALE GENOMIC DNA]</scope>
</reference>
<organism evidence="1 2">
    <name type="scientific">Elysia marginata</name>
    <dbReference type="NCBI Taxonomy" id="1093978"/>
    <lineage>
        <taxon>Eukaryota</taxon>
        <taxon>Metazoa</taxon>
        <taxon>Spiralia</taxon>
        <taxon>Lophotrochozoa</taxon>
        <taxon>Mollusca</taxon>
        <taxon>Gastropoda</taxon>
        <taxon>Heterobranchia</taxon>
        <taxon>Euthyneura</taxon>
        <taxon>Panpulmonata</taxon>
        <taxon>Sacoglossa</taxon>
        <taxon>Placobranchoidea</taxon>
        <taxon>Plakobranchidae</taxon>
        <taxon>Elysia</taxon>
    </lineage>
</organism>
<accession>A0AAV4FKC2</accession>
<comment type="caution">
    <text evidence="1">The sequence shown here is derived from an EMBL/GenBank/DDBJ whole genome shotgun (WGS) entry which is preliminary data.</text>
</comment>
<evidence type="ECO:0000313" key="2">
    <source>
        <dbReference type="Proteomes" id="UP000762676"/>
    </source>
</evidence>
<evidence type="ECO:0000313" key="1">
    <source>
        <dbReference type="EMBL" id="GFR72816.1"/>
    </source>
</evidence>
<sequence length="119" mass="13587">MGQSQREGYVNKIAKRNCILRKLATTSWGALQSVLQTSTLALCCSAAEYCTPVWTRSPSTKLVNVKLRESMRRIGGCLKSTLIQWLPTIKLNWFSPHQKRRYDTENNQQNLGHGRQHTP</sequence>
<gene>
    <name evidence="1" type="ORF">ElyMa_002122700</name>
</gene>